<keyword evidence="2" id="KW-0963">Cytoplasm</keyword>
<comment type="pathway">
    <text evidence="2">Amino-acid biosynthesis; L-proline biosynthesis; L-proline from L-glutamate 5-semialdehyde: step 1/1.</text>
</comment>
<protein>
    <recommendedName>
        <fullName evidence="2">Pyrroline-5-carboxylate reductase</fullName>
        <shortName evidence="2">P5C reductase</shortName>
        <shortName evidence="2">P5CR</shortName>
        <ecNumber evidence="2">1.5.1.2</ecNumber>
    </recommendedName>
    <alternativeName>
        <fullName evidence="2">PCA reductase</fullName>
    </alternativeName>
</protein>
<dbReference type="InterPro" id="IPR008927">
    <property type="entry name" value="6-PGluconate_DH-like_C_sf"/>
</dbReference>
<dbReference type="PANTHER" id="PTHR11645:SF51">
    <property type="entry name" value="COME OPERON PROTEIN 4"/>
    <property type="match status" value="1"/>
</dbReference>
<dbReference type="Gene3D" id="1.10.3730.10">
    <property type="entry name" value="ProC C-terminal domain-like"/>
    <property type="match status" value="1"/>
</dbReference>
<dbReference type="Pfam" id="PF14748">
    <property type="entry name" value="P5CR_dimer"/>
    <property type="match status" value="1"/>
</dbReference>
<organism evidence="5 6">
    <name type="scientific">Thalassorhabdus alkalitolerans</name>
    <dbReference type="NCBI Taxonomy" id="2282697"/>
    <lineage>
        <taxon>Bacteria</taxon>
        <taxon>Bacillati</taxon>
        <taxon>Bacillota</taxon>
        <taxon>Bacilli</taxon>
        <taxon>Bacillales</taxon>
        <taxon>Bacillaceae</taxon>
        <taxon>Thalassorhabdus</taxon>
    </lineage>
</organism>
<gene>
    <name evidence="5" type="primary">comER</name>
    <name evidence="2" type="synonym">proC</name>
    <name evidence="5" type="ORF">ACFPU1_11750</name>
</gene>
<evidence type="ECO:0000256" key="1">
    <source>
        <dbReference type="ARBA" id="ARBA00005525"/>
    </source>
</evidence>
<feature type="domain" description="Pyrroline-5-carboxylate reductase dimerisation" evidence="4">
    <location>
        <begin position="159"/>
        <end position="261"/>
    </location>
</feature>
<proteinExistence type="inferred from homology"/>
<dbReference type="SUPFAM" id="SSF48179">
    <property type="entry name" value="6-phosphogluconate dehydrogenase C-terminal domain-like"/>
    <property type="match status" value="1"/>
</dbReference>
<dbReference type="InterPro" id="IPR036291">
    <property type="entry name" value="NAD(P)-bd_dom_sf"/>
</dbReference>
<dbReference type="NCBIfam" id="NF005814">
    <property type="entry name" value="PRK07680.1"/>
    <property type="match status" value="1"/>
</dbReference>
<dbReference type="InterPro" id="IPR029036">
    <property type="entry name" value="P5CR_dimer"/>
</dbReference>
<keyword evidence="2" id="KW-0641">Proline biosynthesis</keyword>
<dbReference type="InterPro" id="IPR028939">
    <property type="entry name" value="P5C_Rdtase_cat_N"/>
</dbReference>
<keyword evidence="2" id="KW-0028">Amino-acid biosynthesis</keyword>
<reference evidence="6" key="1">
    <citation type="journal article" date="2019" name="Int. J. Syst. Evol. Microbiol.">
        <title>The Global Catalogue of Microorganisms (GCM) 10K type strain sequencing project: providing services to taxonomists for standard genome sequencing and annotation.</title>
        <authorList>
            <consortium name="The Broad Institute Genomics Platform"/>
            <consortium name="The Broad Institute Genome Sequencing Center for Infectious Disease"/>
            <person name="Wu L."/>
            <person name="Ma J."/>
        </authorList>
    </citation>
    <scope>NUCLEOTIDE SEQUENCE [LARGE SCALE GENOMIC DNA]</scope>
    <source>
        <strain evidence="6">CECT 7184</strain>
    </source>
</reference>
<dbReference type="Proteomes" id="UP001596142">
    <property type="component" value="Unassembled WGS sequence"/>
</dbReference>
<comment type="caution">
    <text evidence="5">The sequence shown here is derived from an EMBL/GenBank/DDBJ whole genome shotgun (WGS) entry which is preliminary data.</text>
</comment>
<dbReference type="SUPFAM" id="SSF51735">
    <property type="entry name" value="NAD(P)-binding Rossmann-fold domains"/>
    <property type="match status" value="1"/>
</dbReference>
<dbReference type="InterPro" id="IPR000304">
    <property type="entry name" value="Pyrroline-COOH_reductase"/>
</dbReference>
<comment type="subcellular location">
    <subcellularLocation>
        <location evidence="2">Cytoplasm</location>
    </subcellularLocation>
</comment>
<accession>A0ABW0YSW4</accession>
<evidence type="ECO:0000259" key="3">
    <source>
        <dbReference type="Pfam" id="PF03807"/>
    </source>
</evidence>
<comment type="similarity">
    <text evidence="1 2">Belongs to the pyrroline-5-carboxylate reductase family.</text>
</comment>
<dbReference type="EMBL" id="JBHSOZ010000005">
    <property type="protein sequence ID" value="MFC5713459.1"/>
    <property type="molecule type" value="Genomic_DNA"/>
</dbReference>
<name>A0ABW0YSW4_9BACI</name>
<evidence type="ECO:0000313" key="5">
    <source>
        <dbReference type="EMBL" id="MFC5713459.1"/>
    </source>
</evidence>
<dbReference type="HAMAP" id="MF_01925">
    <property type="entry name" value="P5C_reductase"/>
    <property type="match status" value="1"/>
</dbReference>
<dbReference type="Pfam" id="PF03807">
    <property type="entry name" value="F420_oxidored"/>
    <property type="match status" value="1"/>
</dbReference>
<evidence type="ECO:0000259" key="4">
    <source>
        <dbReference type="Pfam" id="PF14748"/>
    </source>
</evidence>
<dbReference type="PANTHER" id="PTHR11645">
    <property type="entry name" value="PYRROLINE-5-CARBOXYLATE REDUCTASE"/>
    <property type="match status" value="1"/>
</dbReference>
<evidence type="ECO:0000313" key="6">
    <source>
        <dbReference type="Proteomes" id="UP001596142"/>
    </source>
</evidence>
<sequence>MQVGVIGTGNMGRILVETIVESGAAQKEEMIITNRTLDKAKKLADAYPGIKLKKKISDVVKQSNLLFVCVRPLQFPDVLQEIAPYVTRDHIVSSITSPVEIGQLEQSLPCKVMRSIPSITNRAGKGVLLLTYGSNWETHEKEKIANWFSEFSHPYEIEEKVTRVASDIVSCGPAFFSYLLQSFIDAAVSETEIERKDAEYLTAEMIQGLSSLFEKGFYTLPSLQKKVHVPGGITGEGLKVLHRQSEGMFEDLFKATHEKYYEDKELLAEKFTKRQDS</sequence>
<dbReference type="PIRSF" id="PIRSF000193">
    <property type="entry name" value="Pyrrol-5-carb_rd"/>
    <property type="match status" value="1"/>
</dbReference>
<keyword evidence="2" id="KW-0521">NADP</keyword>
<comment type="function">
    <text evidence="2">Catalyzes the reduction of 1-pyrroline-5-carboxylate (PCA) to L-proline.</text>
</comment>
<comment type="catalytic activity">
    <reaction evidence="2">
        <text>L-proline + NAD(+) = (S)-1-pyrroline-5-carboxylate + NADH + 2 H(+)</text>
        <dbReference type="Rhea" id="RHEA:14105"/>
        <dbReference type="ChEBI" id="CHEBI:15378"/>
        <dbReference type="ChEBI" id="CHEBI:17388"/>
        <dbReference type="ChEBI" id="CHEBI:57540"/>
        <dbReference type="ChEBI" id="CHEBI:57945"/>
        <dbReference type="ChEBI" id="CHEBI:60039"/>
        <dbReference type="EC" id="1.5.1.2"/>
    </reaction>
</comment>
<evidence type="ECO:0000256" key="2">
    <source>
        <dbReference type="HAMAP-Rule" id="MF_01925"/>
    </source>
</evidence>
<feature type="domain" description="Pyrroline-5-carboxylate reductase catalytic N-terminal" evidence="3">
    <location>
        <begin position="2"/>
        <end position="97"/>
    </location>
</feature>
<dbReference type="EC" id="1.5.1.2" evidence="2"/>
<comment type="catalytic activity">
    <reaction evidence="2">
        <text>L-proline + NADP(+) = (S)-1-pyrroline-5-carboxylate + NADPH + 2 H(+)</text>
        <dbReference type="Rhea" id="RHEA:14109"/>
        <dbReference type="ChEBI" id="CHEBI:15378"/>
        <dbReference type="ChEBI" id="CHEBI:17388"/>
        <dbReference type="ChEBI" id="CHEBI:57783"/>
        <dbReference type="ChEBI" id="CHEBI:58349"/>
        <dbReference type="ChEBI" id="CHEBI:60039"/>
        <dbReference type="EC" id="1.5.1.2"/>
    </reaction>
</comment>
<dbReference type="Gene3D" id="3.40.50.720">
    <property type="entry name" value="NAD(P)-binding Rossmann-like Domain"/>
    <property type="match status" value="1"/>
</dbReference>
<keyword evidence="6" id="KW-1185">Reference proteome</keyword>
<dbReference type="RefSeq" id="WP_385941303.1">
    <property type="nucleotide sequence ID" value="NZ_JBHSOZ010000005.1"/>
</dbReference>
<keyword evidence="2" id="KW-0560">Oxidoreductase</keyword>